<dbReference type="KEGG" id="cvi:CV_1877"/>
<name>Q7NWV2_CHRVO</name>
<dbReference type="AlphaFoldDB" id="Q7NWV2"/>
<dbReference type="EMBL" id="AE016825">
    <property type="protein sequence ID" value="AAQ59551.1"/>
    <property type="molecule type" value="Genomic_DNA"/>
</dbReference>
<dbReference type="HOGENOM" id="CLU_2681028_0_0_4"/>
<organism evidence="1 2">
    <name type="scientific">Chromobacterium violaceum (strain ATCC 12472 / DSM 30191 / JCM 1249 / CCUG 213 / NBRC 12614 / NCIMB 9131 / NCTC 9757 / MK)</name>
    <dbReference type="NCBI Taxonomy" id="243365"/>
    <lineage>
        <taxon>Bacteria</taxon>
        <taxon>Pseudomonadati</taxon>
        <taxon>Pseudomonadota</taxon>
        <taxon>Betaproteobacteria</taxon>
        <taxon>Neisseriales</taxon>
        <taxon>Chromobacteriaceae</taxon>
        <taxon>Chromobacterium</taxon>
    </lineage>
</organism>
<gene>
    <name evidence="1" type="ordered locus">CV_1877</name>
</gene>
<evidence type="ECO:0000313" key="2">
    <source>
        <dbReference type="Proteomes" id="UP000001424"/>
    </source>
</evidence>
<dbReference type="PROSITE" id="PS51257">
    <property type="entry name" value="PROKAR_LIPOPROTEIN"/>
    <property type="match status" value="1"/>
</dbReference>
<dbReference type="STRING" id="243365.CV_1877"/>
<keyword evidence="2" id="KW-1185">Reference proteome</keyword>
<reference evidence="1 2" key="1">
    <citation type="journal article" date="2003" name="Proc. Natl. Acad. Sci. U.S.A.">
        <title>The complete genome sequence of Chromobacterium violaceum reveals remarkable and exploitable bacterial adaptability.</title>
        <authorList>
            <person name="Vasconcelos A.T.R."/>
            <person name="de Almeida D.F."/>
            <person name="Almeida F.C."/>
            <person name="de Almeida L.G.P."/>
            <person name="de Almeida R."/>
            <person name="Goncalves J.A.A."/>
            <person name="Andrade E.M."/>
            <person name="Antonio R.V."/>
            <person name="Araripe J."/>
            <person name="de Araujo M.F.F."/>
            <person name="Filho S.A."/>
            <person name="Azevedo V."/>
            <person name="Batista A.J."/>
            <person name="Bataus L.A.M."/>
            <person name="Batista J.S."/>
            <person name="Belo A."/>
            <person name="vander Berg C."/>
            <person name="Blamey J."/>
            <person name="Bogo M."/>
            <person name="Bonato S."/>
            <person name="Bordignon J."/>
            <person name="Brito C.A."/>
            <person name="Brocchi M."/>
            <person name="Burity H.A."/>
            <person name="Camargo A.A."/>
            <person name="Cardoso D.D.P."/>
            <person name="Carneiro N.P."/>
            <person name="Carraro D.M."/>
            <person name="Carvalho C.M.B."/>
            <person name="Cascardo J.C.M."/>
            <person name="Cavada B.S."/>
            <person name="Chueire L.M.O."/>
            <person name="Pasa T.B.C."/>
            <person name="Duran N."/>
            <person name="Fagundes N."/>
            <person name="Falcao C.L."/>
            <person name="Fantinatti F."/>
            <person name="Farias I.P."/>
            <person name="Felipe M.S.S."/>
            <person name="Ferrari L.P."/>
            <person name="Ferro J.A."/>
            <person name="Ferro M.I.T."/>
            <person name="Franco G.R."/>
            <person name="Freitas N.S.A."/>
            <person name="Furlan L.R."/>
            <person name="Gazzinelli R.T."/>
            <person name="Gomes E.A."/>
            <person name="Goncalves P.R."/>
            <person name="Grangeiro T.B."/>
            <person name="Grattapaglia D."/>
            <person name="Grisard E.C."/>
            <person name="Guimaraes C.T."/>
            <person name="Hanna E.S."/>
            <person name="Hungria M."/>
            <person name="Jardim S.N."/>
            <person name="Laurino J."/>
            <person name="Leoi L.C.T."/>
            <person name="Fassarella L."/>
            <person name="Lima A."/>
            <person name="Loureiro M.F."/>
            <person name="Lyra M.C.P."/>
            <person name="Macedo M."/>
            <person name="Madeira H.M.F."/>
            <person name="Manfio G.P."/>
            <person name="Maranhao A.Q."/>
            <person name="Martins W.S."/>
            <person name="di Mauro S.M.Z."/>
            <person name="de Medeiros S.R.B."/>
            <person name="Meissner R.D.V."/>
            <person name="Menck C.F.M."/>
            <person name="Moreira M.A.M."/>
            <person name="Nascimento F.F."/>
            <person name="Nicolas M.F."/>
            <person name="Oliveira J.G."/>
            <person name="Oliveira S.C."/>
            <person name="Paixao R.F.C."/>
            <person name="Parente J.A."/>
            <person name="Pedrosa F.O."/>
            <person name="Pena S.J.D."/>
            <person name="Perreira J.O."/>
            <person name="Perreira M."/>
            <person name="Pinto L.S.R.C."/>
            <person name="Pinto L.S."/>
            <person name="Porto J.I.R."/>
            <person name="Potrich D.P."/>
            <person name="Neto C.E.R."/>
            <person name="Reis A.M.M."/>
            <person name="Rigo L.U."/>
            <person name="Rondinelli E."/>
            <person name="dos Santos E.B.P."/>
            <person name="Santos F.R."/>
            <person name="Schneider M.P.C."/>
            <person name="Seuanez H.N."/>
            <person name="Silva A.M.R."/>
            <person name="da Silva A.L.C."/>
            <person name="Silva D.W."/>
            <person name="Silva R."/>
            <person name="Simoes I.C."/>
            <person name="Simon D."/>
            <person name="Soares C.M.A."/>
            <person name="Soares R.B.A."/>
            <person name="Souza E.M."/>
            <person name="Souza K.R.L."/>
            <person name="Souza R.C."/>
            <person name="Steffens M.B.R."/>
            <person name="Steindel M."/>
            <person name="Teixeira S.R."/>
            <person name="Urmenyi T."/>
            <person name="Vettore A."/>
            <person name="Wassem R."/>
            <person name="Zaha A."/>
            <person name="Simpson A.J.G."/>
        </authorList>
    </citation>
    <scope>NUCLEOTIDE SEQUENCE [LARGE SCALE GENOMIC DNA]</scope>
    <source>
        <strain evidence="2">ATCC 12472 / DSM 30191 / JCM 1249 / NBRC 12614 / NCIMB 9131 / NCTC 9757</strain>
    </source>
</reference>
<protein>
    <submittedName>
        <fullName evidence="1">Uncharacterized protein</fullName>
    </submittedName>
</protein>
<proteinExistence type="predicted"/>
<dbReference type="Proteomes" id="UP000001424">
    <property type="component" value="Chromosome"/>
</dbReference>
<evidence type="ECO:0000313" key="1">
    <source>
        <dbReference type="EMBL" id="AAQ59551.1"/>
    </source>
</evidence>
<sequence>MRRLIVFSASNGFSSVFFSCLLFPDFSEIFFLSLINAERTSLISGCPLAHPFSLRCRRRSVPAHRVAAFQISNY</sequence>
<accession>Q7NWV2</accession>